<dbReference type="GeneID" id="80020109"/>
<sequence>MPTMDIIGYLWSMRQDLNLYSVPDVLQLVSDLERTGLESVEVKDVEVFGVSIGQPSVSWTRLSEEEWEWMVENAIARAAAEHSIHMLHQDGDDE</sequence>
<keyword evidence="2" id="KW-1185">Reference proteome</keyword>
<accession>A0A890UQT6</accession>
<proteinExistence type="predicted"/>
<evidence type="ECO:0000313" key="1">
    <source>
        <dbReference type="EMBL" id="QRI45099.1"/>
    </source>
</evidence>
<dbReference type="KEGG" id="vg:80020109"/>
<gene>
    <name evidence="1" type="primary">45</name>
    <name evidence="1" type="ORF">SEA_SHOCKER_45</name>
</gene>
<dbReference type="RefSeq" id="YP_010755455.1">
    <property type="nucleotide sequence ID" value="NC_073470.1"/>
</dbReference>
<evidence type="ECO:0000313" key="2">
    <source>
        <dbReference type="Proteomes" id="UP000654052"/>
    </source>
</evidence>
<organism evidence="1 2">
    <name type="scientific">Microbacterium phage Shocker</name>
    <dbReference type="NCBI Taxonomy" id="2805839"/>
    <lineage>
        <taxon>Viruses</taxon>
        <taxon>Duplodnaviria</taxon>
        <taxon>Heunggongvirae</taxon>
        <taxon>Uroviricota</taxon>
        <taxon>Caudoviricetes</taxon>
        <taxon>Shockervirus</taxon>
        <taxon>Shockervirus shocker</taxon>
    </lineage>
</organism>
<dbReference type="EMBL" id="MW507126">
    <property type="protein sequence ID" value="QRI45099.1"/>
    <property type="molecule type" value="Genomic_DNA"/>
</dbReference>
<protein>
    <submittedName>
        <fullName evidence="1">Uncharacterized protein</fullName>
    </submittedName>
</protein>
<reference evidence="1" key="1">
    <citation type="submission" date="2021-01" db="EMBL/GenBank/DDBJ databases">
        <authorList>
            <person name="Weegman M.K."/>
            <person name="Spring A.S."/>
            <person name="Bonilla J.A."/>
            <person name="Klyczek K."/>
            <person name="Garlena R.A."/>
            <person name="Russell D.A."/>
            <person name="Pope W.H."/>
            <person name="Jacobs-Sera D."/>
            <person name="Hatfull G.F."/>
        </authorList>
    </citation>
    <scope>NUCLEOTIDE SEQUENCE</scope>
</reference>
<dbReference type="Proteomes" id="UP000654052">
    <property type="component" value="Segment"/>
</dbReference>
<name>A0A890UQT6_9CAUD</name>